<protein>
    <submittedName>
        <fullName evidence="2">LON peptidase substrate-binding domain-containing protein</fullName>
    </submittedName>
</protein>
<evidence type="ECO:0000259" key="1">
    <source>
        <dbReference type="PROSITE" id="PS51787"/>
    </source>
</evidence>
<sequence length="193" mass="21854">MVNIPLFPLQAVLFPKCKMQLQIFEPRYLDMISYCMKHDQGFGVILVAEGSEFDVKHIEHVGTLATISDFFQLPNGLLGITITGEGKFSVLDHWKSEKGFLMSESRLLPEEPHISVPDEWFGLVDLLKALVQHPLLQDLELDVNYGDAMVVSNHLAAYMPFSEEKKQSMLEISNPLTRLEKLKGLLNDMQHSA</sequence>
<comment type="caution">
    <text evidence="2">The sequence shown here is derived from an EMBL/GenBank/DDBJ whole genome shotgun (WGS) entry which is preliminary data.</text>
</comment>
<reference evidence="2 3" key="1">
    <citation type="submission" date="2021-04" db="EMBL/GenBank/DDBJ databases">
        <authorList>
            <person name="Pira H."/>
            <person name="Risdian C."/>
            <person name="Wink J."/>
        </authorList>
    </citation>
    <scope>NUCLEOTIDE SEQUENCE [LARGE SCALE GENOMIC DNA]</scope>
    <source>
        <strain evidence="2 3">WH53</strain>
    </source>
</reference>
<dbReference type="Gene3D" id="2.30.130.40">
    <property type="entry name" value="LON domain-like"/>
    <property type="match status" value="1"/>
</dbReference>
<keyword evidence="3" id="KW-1185">Reference proteome</keyword>
<accession>A0ABS5ZIB8</accession>
<dbReference type="PANTHER" id="PTHR46732:SF8">
    <property type="entry name" value="ATP-DEPENDENT PROTEASE LA (LON) DOMAIN PROTEIN"/>
    <property type="match status" value="1"/>
</dbReference>
<dbReference type="InterPro" id="IPR015947">
    <property type="entry name" value="PUA-like_sf"/>
</dbReference>
<dbReference type="RefSeq" id="WP_215820979.1">
    <property type="nucleotide sequence ID" value="NZ_JAGSOY010000047.1"/>
</dbReference>
<dbReference type="Pfam" id="PF02190">
    <property type="entry name" value="LON_substr_bdg"/>
    <property type="match status" value="1"/>
</dbReference>
<evidence type="ECO:0000313" key="2">
    <source>
        <dbReference type="EMBL" id="MBU2712752.1"/>
    </source>
</evidence>
<gene>
    <name evidence="2" type="ORF">KCG35_16920</name>
</gene>
<dbReference type="InterPro" id="IPR003111">
    <property type="entry name" value="Lon_prtase_N"/>
</dbReference>
<name>A0ABS5ZIB8_9GAMM</name>
<dbReference type="SUPFAM" id="SSF88697">
    <property type="entry name" value="PUA domain-like"/>
    <property type="match status" value="1"/>
</dbReference>
<evidence type="ECO:0000313" key="3">
    <source>
        <dbReference type="Proteomes" id="UP000690515"/>
    </source>
</evidence>
<proteinExistence type="predicted"/>
<dbReference type="PROSITE" id="PS51787">
    <property type="entry name" value="LON_N"/>
    <property type="match status" value="1"/>
</dbReference>
<organism evidence="2 3">
    <name type="scientific">Zooshikella harenae</name>
    <dbReference type="NCBI Taxonomy" id="2827238"/>
    <lineage>
        <taxon>Bacteria</taxon>
        <taxon>Pseudomonadati</taxon>
        <taxon>Pseudomonadota</taxon>
        <taxon>Gammaproteobacteria</taxon>
        <taxon>Oceanospirillales</taxon>
        <taxon>Zooshikellaceae</taxon>
        <taxon>Zooshikella</taxon>
    </lineage>
</organism>
<dbReference type="EMBL" id="JAGSOY010000047">
    <property type="protein sequence ID" value="MBU2712752.1"/>
    <property type="molecule type" value="Genomic_DNA"/>
</dbReference>
<dbReference type="PANTHER" id="PTHR46732">
    <property type="entry name" value="ATP-DEPENDENT PROTEASE LA (LON) DOMAIN PROTEIN"/>
    <property type="match status" value="1"/>
</dbReference>
<dbReference type="Proteomes" id="UP000690515">
    <property type="component" value="Unassembled WGS sequence"/>
</dbReference>
<dbReference type="SMART" id="SM00464">
    <property type="entry name" value="LON"/>
    <property type="match status" value="1"/>
</dbReference>
<dbReference type="InterPro" id="IPR046336">
    <property type="entry name" value="Lon_prtase_N_sf"/>
</dbReference>
<feature type="domain" description="Lon N-terminal" evidence="1">
    <location>
        <begin position="1"/>
        <end position="190"/>
    </location>
</feature>